<gene>
    <name evidence="2" type="ORF">PRK78_001524</name>
</gene>
<organism evidence="2 3">
    <name type="scientific">Emydomyces testavorans</name>
    <dbReference type="NCBI Taxonomy" id="2070801"/>
    <lineage>
        <taxon>Eukaryota</taxon>
        <taxon>Fungi</taxon>
        <taxon>Dikarya</taxon>
        <taxon>Ascomycota</taxon>
        <taxon>Pezizomycotina</taxon>
        <taxon>Eurotiomycetes</taxon>
        <taxon>Eurotiomycetidae</taxon>
        <taxon>Onygenales</taxon>
        <taxon>Nannizziopsiaceae</taxon>
        <taxon>Emydomyces</taxon>
    </lineage>
</organism>
<sequence>MPVFHRFWHMQRLQILWKYGTNYDGFTALPPSPTDSPTGCVTPTSQIVNFALPSLPLKADLTPVNGTGQEPEEHPDVPVPVSSDGPPAELPEPKPHIDEPSIGIDKVLAGVLPEQGVANKLVPTEAHKVSFIQFARQFQFQQHQSIQKRNALQRLWDLRISIALSARLLRVAATVQKGLVENFKYGDKAGFISIYNTIHEIRDLWDSCSRHHVQSHDDLSGSSLDSPCIHPCSFTQRLTPRSREDFLDILTRVRTNPNFLFQCLDNLTPAQLSALISPAHALEVGDASSPLGSRHKPPSLFSRRTSSHSHAFKEHAFAFERTDPLSALLFNVYAAPLASNSPEARLRLDVWSSTCAKLISYGGSGHYSFIGQILSIWSSATEWKAKPKFEIYLMDVLQKGAFLLEYPDSRRLGLDSDSFDPLRTDVAEQFFQSAVHGLFAVLDDSDAGLPTGAIELGNAILEKIGTTETRQRFLDFIFFQWLFRKFLPNALCYPETHGLLLDFHITKDARDRLLGQISHRAQLYVSRILHTPPQLALVPAEIKLHVENMLSRFGHLATRQCSHSSPSAPLSNCVSLDDTSESLLFLSATDITTILDILSPRAGSSLDAAEPFQNQSSPSSPLIAYSPRNENRTFEPGLFQGRIDTFSTRSASAKTVFTTEMSFQGPPKSYFVPSRNNVSPISPQESFCRNADRIRYELLEINESEDRHSLGSPTSEDWAMISVSSDGHTLSLRLDETNLSAPQTSSNSSIGLSMEDQNILESSIIKLIEFDPSPDLTNADNFSTSSIEGESLLRRRFMAAMAHCQRQSDFTAAHYWWNASRLLRNAGWGSPTSATDDKVLFPMYHAAKHSADIDSSTISQCFKKIVALKQTLRHFQTQVKAHMSSLVKLRNKMWYMTDVKNSLRYEDARNVALALKSMAGFQAMSAAPEPKPKLGSRSLGGSFLQKPEIQVMNVMKASGSQGGPTKLSDEQVDITRKWLHRSGIDNFCKGEERIHRFCYEVKASVNKLVGETMYDSPVLWSSELYQKERTMFETPGARPLTALSAGASVRPSSIASEESLYPYPSQVLGGRNLDSFLRAPGDIPSLVHKSSLQSLGSDKWRARDTGCADTSSIGDSPGRAASTVESYQPFWSPIHTQAQSTTSISSFQSRPASMASDVLTPRRLDRSVPGKAAFLDELKQALTSLLLSDLGSPVWSCGSETDAWFSDYLNQPRIQNQMAKRERQDRFLAELSALSNIRTDNDRLSRSGRNLRRCQSAISLSSKYREVKSASKPNILSNASGQGEDHLGFDYDLAFQQMMNKFSRPANPFAKLKALNDIRALVIASLTSVHGSNANAQFSVPTENCPADGRFQRNSISEGSKPSYIADDQTPTPSSPVPALGEMSSRSSVNSLPSDNQVIRALRDLIRKFQPKTLFRDLQFIAAFVPSEVLNKADAGTAFLQFGLAAFELKDSVCHSMVEIADNIVSQELSKRHRHSPFSPRFGNGIEDAARMWIITAQEGNAVAQRELAILYLTHPEVLPRVTLPLTMPRDTFKANMMYRRDLNSKSDPQSMCLALHWMQLSAAGGDELAQNRLREREEFDSLA</sequence>
<dbReference type="EMBL" id="CP120627">
    <property type="protein sequence ID" value="WEW56089.1"/>
    <property type="molecule type" value="Genomic_DNA"/>
</dbReference>
<proteinExistence type="predicted"/>
<name>A0AAF0DDG4_9EURO</name>
<protein>
    <submittedName>
        <fullName evidence="2">Uncharacterized protein</fullName>
    </submittedName>
</protein>
<feature type="region of interest" description="Disordered" evidence="1">
    <location>
        <begin position="1337"/>
        <end position="1391"/>
    </location>
</feature>
<evidence type="ECO:0000313" key="2">
    <source>
        <dbReference type="EMBL" id="WEW56089.1"/>
    </source>
</evidence>
<dbReference type="Proteomes" id="UP001219355">
    <property type="component" value="Chromosome 1"/>
</dbReference>
<accession>A0AAF0DDG4</accession>
<keyword evidence="3" id="KW-1185">Reference proteome</keyword>
<evidence type="ECO:0000313" key="3">
    <source>
        <dbReference type="Proteomes" id="UP001219355"/>
    </source>
</evidence>
<feature type="region of interest" description="Disordered" evidence="1">
    <location>
        <begin position="60"/>
        <end position="97"/>
    </location>
</feature>
<evidence type="ECO:0000256" key="1">
    <source>
        <dbReference type="SAM" id="MobiDB-lite"/>
    </source>
</evidence>
<reference evidence="2" key="1">
    <citation type="submission" date="2023-03" db="EMBL/GenBank/DDBJ databases">
        <title>Emydomyces testavorans Genome Sequence.</title>
        <authorList>
            <person name="Hoyer L."/>
        </authorList>
    </citation>
    <scope>NUCLEOTIDE SEQUENCE</scope>
    <source>
        <strain evidence="2">16-2883</strain>
    </source>
</reference>
<dbReference type="PANTHER" id="PTHR42064">
    <property type="entry name" value="YALI0F28677P"/>
    <property type="match status" value="1"/>
</dbReference>
<dbReference type="PANTHER" id="PTHR42064:SF1">
    <property type="entry name" value="YALI0F28677P"/>
    <property type="match status" value="1"/>
</dbReference>